<dbReference type="Gene3D" id="3.40.50.150">
    <property type="entry name" value="Vaccinia Virus protein VP39"/>
    <property type="match status" value="1"/>
</dbReference>
<dbReference type="Proteomes" id="UP001567537">
    <property type="component" value="Unassembled WGS sequence"/>
</dbReference>
<dbReference type="InterPro" id="IPR029063">
    <property type="entry name" value="SAM-dependent_MTases_sf"/>
</dbReference>
<protein>
    <submittedName>
        <fullName evidence="2">Class I SAM-dependent methyltransferase</fullName>
    </submittedName>
</protein>
<keyword evidence="3" id="KW-1185">Reference proteome</keyword>
<dbReference type="Pfam" id="PF13649">
    <property type="entry name" value="Methyltransf_25"/>
    <property type="match status" value="1"/>
</dbReference>
<dbReference type="GO" id="GO:0008168">
    <property type="term" value="F:methyltransferase activity"/>
    <property type="evidence" value="ECO:0007669"/>
    <property type="project" value="UniProtKB-KW"/>
</dbReference>
<sequence>MPGSKSDLKSLRATKYTSSVRTAGSLERLRRVGYNAGLQALDLWDAVRGREHPLLPPRRYRRFIGNGDFLEVGRRITVYMRDELGMGPGHDVLDAGCGAGRIAVPLTDVLTEGSYLGFDIVPHAIEWCSRTITPRHPNFRFAHVDIRQEIYNPEGTLSAADFRFPAGDAAFDIAALVGLISHLRPAEMENYLAESSRVLRPGGRCFATAYLVDDAVAANIARGATAFSFTQDHGGYYVHSEEEPTYAIAYRLEYLLSVAARHGLRMRRDPQPGTWGVSTRRPASMDLVVLERA</sequence>
<dbReference type="RefSeq" id="WP_371243864.1">
    <property type="nucleotide sequence ID" value="NZ_JAHWZY010000053.1"/>
</dbReference>
<evidence type="ECO:0000313" key="3">
    <source>
        <dbReference type="Proteomes" id="UP001567537"/>
    </source>
</evidence>
<dbReference type="InterPro" id="IPR041698">
    <property type="entry name" value="Methyltransf_25"/>
</dbReference>
<gene>
    <name evidence="2" type="ORF">KYY02_30370</name>
</gene>
<proteinExistence type="predicted"/>
<dbReference type="EMBL" id="JAHWZY010000053">
    <property type="protein sequence ID" value="MEZ3182807.1"/>
    <property type="molecule type" value="Genomic_DNA"/>
</dbReference>
<comment type="caution">
    <text evidence="2">The sequence shown here is derived from an EMBL/GenBank/DDBJ whole genome shotgun (WGS) entry which is preliminary data.</text>
</comment>
<feature type="domain" description="Methyltransferase" evidence="1">
    <location>
        <begin position="92"/>
        <end position="203"/>
    </location>
</feature>
<reference evidence="2 3" key="1">
    <citation type="journal article" date="2021" name="Res Sq">
        <title>Streptomyces Pimoensis sp. nov., Isolated From the Taklimakan Desert in Xinjiang, China.</title>
        <authorList>
            <person name="Zhang P."/>
            <person name="Luo X."/>
            <person name="Luo X."/>
            <person name="Liu Z."/>
            <person name="Xia Z."/>
            <person name="Wan C."/>
            <person name="zhang L."/>
        </authorList>
    </citation>
    <scope>NUCLEOTIDE SEQUENCE [LARGE SCALE GENOMIC DNA]</scope>
    <source>
        <strain evidence="2 3">TRM75549</strain>
    </source>
</reference>
<accession>A0ABV4J7A1</accession>
<keyword evidence="2" id="KW-0808">Transferase</keyword>
<name>A0ABV4J7A1_9ACTN</name>
<dbReference type="GO" id="GO:0032259">
    <property type="term" value="P:methylation"/>
    <property type="evidence" value="ECO:0007669"/>
    <property type="project" value="UniProtKB-KW"/>
</dbReference>
<dbReference type="SUPFAM" id="SSF53335">
    <property type="entry name" value="S-adenosyl-L-methionine-dependent methyltransferases"/>
    <property type="match status" value="1"/>
</dbReference>
<organism evidence="2 3">
    <name type="scientific">Streptomyces pimonensis</name>
    <dbReference type="NCBI Taxonomy" id="2860288"/>
    <lineage>
        <taxon>Bacteria</taxon>
        <taxon>Bacillati</taxon>
        <taxon>Actinomycetota</taxon>
        <taxon>Actinomycetes</taxon>
        <taxon>Kitasatosporales</taxon>
        <taxon>Streptomycetaceae</taxon>
        <taxon>Streptomyces</taxon>
    </lineage>
</organism>
<evidence type="ECO:0000259" key="1">
    <source>
        <dbReference type="Pfam" id="PF13649"/>
    </source>
</evidence>
<evidence type="ECO:0000313" key="2">
    <source>
        <dbReference type="EMBL" id="MEZ3182807.1"/>
    </source>
</evidence>
<keyword evidence="2" id="KW-0489">Methyltransferase</keyword>
<dbReference type="CDD" id="cd02440">
    <property type="entry name" value="AdoMet_MTases"/>
    <property type="match status" value="1"/>
</dbReference>